<name>A0A6I3T630_9BURK</name>
<evidence type="ECO:0000313" key="10">
    <source>
        <dbReference type="Proteomes" id="UP000622638"/>
    </source>
</evidence>
<protein>
    <submittedName>
        <fullName evidence="8">HAMP domain-containing protein</fullName>
    </submittedName>
</protein>
<keyword evidence="4" id="KW-0807">Transducer</keyword>
<reference evidence="10" key="2">
    <citation type="journal article" date="2019" name="Int. J. Syst. Evol. Microbiol.">
        <title>The Global Catalogue of Microorganisms (GCM) 10K type strain sequencing project: providing services to taxonomists for standard genome sequencing and annotation.</title>
        <authorList>
            <consortium name="The Broad Institute Genomics Platform"/>
            <consortium name="The Broad Institute Genome Sequencing Center for Infectious Disease"/>
            <person name="Wu L."/>
            <person name="Ma J."/>
        </authorList>
    </citation>
    <scope>NUCLEOTIDE SEQUENCE [LARGE SCALE GENOMIC DNA]</scope>
    <source>
        <strain evidence="10">CGMCC 1.15931</strain>
    </source>
</reference>
<evidence type="ECO:0000313" key="9">
    <source>
        <dbReference type="Proteomes" id="UP000430634"/>
    </source>
</evidence>
<keyword evidence="10" id="KW-1185">Reference proteome</keyword>
<evidence type="ECO:0000256" key="2">
    <source>
        <dbReference type="ARBA" id="ARBA00022481"/>
    </source>
</evidence>
<dbReference type="OrthoDB" id="5441488at2"/>
<evidence type="ECO:0000313" key="7">
    <source>
        <dbReference type="EMBL" id="GGC07431.1"/>
    </source>
</evidence>
<proteinExistence type="inferred from homology"/>
<dbReference type="EMBL" id="BMKG01000012">
    <property type="protein sequence ID" value="GGC07431.1"/>
    <property type="molecule type" value="Genomic_DNA"/>
</dbReference>
<dbReference type="RefSeq" id="WP_155473156.1">
    <property type="nucleotide sequence ID" value="NZ_BMKG01000012.1"/>
</dbReference>
<dbReference type="Pfam" id="PF12729">
    <property type="entry name" value="4HB_MCP_1"/>
    <property type="match status" value="1"/>
</dbReference>
<evidence type="ECO:0000259" key="6">
    <source>
        <dbReference type="PROSITE" id="PS50885"/>
    </source>
</evidence>
<dbReference type="PANTHER" id="PTHR43531">
    <property type="entry name" value="PROTEIN ICFG"/>
    <property type="match status" value="1"/>
</dbReference>
<organism evidence="8 9">
    <name type="scientific">Pseudoduganella buxea</name>
    <dbReference type="NCBI Taxonomy" id="1949069"/>
    <lineage>
        <taxon>Bacteria</taxon>
        <taxon>Pseudomonadati</taxon>
        <taxon>Pseudomonadota</taxon>
        <taxon>Betaproteobacteria</taxon>
        <taxon>Burkholderiales</taxon>
        <taxon>Oxalobacteraceae</taxon>
        <taxon>Telluria group</taxon>
        <taxon>Pseudoduganella</taxon>
    </lineage>
</organism>
<dbReference type="InterPro" id="IPR024478">
    <property type="entry name" value="HlyB_4HB_MCP"/>
</dbReference>
<feature type="domain" description="HAMP" evidence="6">
    <location>
        <begin position="213"/>
        <end position="265"/>
    </location>
</feature>
<evidence type="ECO:0000313" key="8">
    <source>
        <dbReference type="EMBL" id="MTV55902.1"/>
    </source>
</evidence>
<dbReference type="PROSITE" id="PS50885">
    <property type="entry name" value="HAMP"/>
    <property type="match status" value="1"/>
</dbReference>
<dbReference type="GO" id="GO:0007165">
    <property type="term" value="P:signal transduction"/>
    <property type="evidence" value="ECO:0007669"/>
    <property type="project" value="UniProtKB-KW"/>
</dbReference>
<dbReference type="InterPro" id="IPR003660">
    <property type="entry name" value="HAMP_dom"/>
</dbReference>
<dbReference type="AlphaFoldDB" id="A0A6I3T630"/>
<dbReference type="EMBL" id="WNKZ01000113">
    <property type="protein sequence ID" value="MTV55902.1"/>
    <property type="molecule type" value="Genomic_DNA"/>
</dbReference>
<reference evidence="7" key="1">
    <citation type="journal article" date="2014" name="Int. J. Syst. Evol. Microbiol.">
        <title>Complete genome of a new Firmicutes species belonging to the dominant human colonic microbiota ('Ruminococcus bicirculans') reveals two chromosomes and a selective capacity to utilize plant glucans.</title>
        <authorList>
            <consortium name="NISC Comparative Sequencing Program"/>
            <person name="Wegmann U."/>
            <person name="Louis P."/>
            <person name="Goesmann A."/>
            <person name="Henrissat B."/>
            <person name="Duncan S.H."/>
            <person name="Flint H.J."/>
        </authorList>
    </citation>
    <scope>NUCLEOTIDE SEQUENCE</scope>
    <source>
        <strain evidence="7">CGMCC 1.15931</strain>
    </source>
</reference>
<dbReference type="GO" id="GO:0004888">
    <property type="term" value="F:transmembrane signaling receptor activity"/>
    <property type="evidence" value="ECO:0007669"/>
    <property type="project" value="TreeGrafter"/>
</dbReference>
<dbReference type="GO" id="GO:0006935">
    <property type="term" value="P:chemotaxis"/>
    <property type="evidence" value="ECO:0007669"/>
    <property type="project" value="TreeGrafter"/>
</dbReference>
<comment type="similarity">
    <text evidence="3">Belongs to the methyl-accepting chemotaxis (MCP) protein family.</text>
</comment>
<dbReference type="FunFam" id="1.10.287.950:FF:000001">
    <property type="entry name" value="Methyl-accepting chemotaxis sensory transducer"/>
    <property type="match status" value="1"/>
</dbReference>
<dbReference type="PANTHER" id="PTHR43531:SF14">
    <property type="entry name" value="METHYL-ACCEPTING CHEMOTAXIS PROTEIN I-RELATED"/>
    <property type="match status" value="1"/>
</dbReference>
<dbReference type="Proteomes" id="UP000622638">
    <property type="component" value="Unassembled WGS sequence"/>
</dbReference>
<comment type="caution">
    <text evidence="8">The sequence shown here is derived from an EMBL/GenBank/DDBJ whole genome shotgun (WGS) entry which is preliminary data.</text>
</comment>
<evidence type="ECO:0000256" key="4">
    <source>
        <dbReference type="PROSITE-ProRule" id="PRU00284"/>
    </source>
</evidence>
<dbReference type="InterPro" id="IPR051310">
    <property type="entry name" value="MCP_chemotaxis"/>
</dbReference>
<feature type="domain" description="Methyl-accepting transducer" evidence="5">
    <location>
        <begin position="270"/>
        <end position="499"/>
    </location>
</feature>
<gene>
    <name evidence="7" type="ORF">GCM10011572_31320</name>
    <name evidence="8" type="ORF">GM672_24555</name>
</gene>
<dbReference type="Pfam" id="PF00672">
    <property type="entry name" value="HAMP"/>
    <property type="match status" value="1"/>
</dbReference>
<dbReference type="InterPro" id="IPR004089">
    <property type="entry name" value="MCPsignal_dom"/>
</dbReference>
<dbReference type="Proteomes" id="UP000430634">
    <property type="component" value="Unassembled WGS sequence"/>
</dbReference>
<dbReference type="SMART" id="SM00304">
    <property type="entry name" value="HAMP"/>
    <property type="match status" value="1"/>
</dbReference>
<evidence type="ECO:0000259" key="5">
    <source>
        <dbReference type="PROSITE" id="PS50111"/>
    </source>
</evidence>
<evidence type="ECO:0000256" key="1">
    <source>
        <dbReference type="ARBA" id="ARBA00004370"/>
    </source>
</evidence>
<reference evidence="7" key="4">
    <citation type="submission" date="2024-05" db="EMBL/GenBank/DDBJ databases">
        <authorList>
            <person name="Sun Q."/>
            <person name="Zhou Y."/>
        </authorList>
    </citation>
    <scope>NUCLEOTIDE SEQUENCE</scope>
    <source>
        <strain evidence="7">CGMCC 1.15931</strain>
    </source>
</reference>
<dbReference type="SMART" id="SM00283">
    <property type="entry name" value="MA"/>
    <property type="match status" value="1"/>
</dbReference>
<evidence type="ECO:0000256" key="3">
    <source>
        <dbReference type="ARBA" id="ARBA00029447"/>
    </source>
</evidence>
<sequence length="529" mass="55189">MLTFIQRRAGARVVAAFAVLLAMLAGVTIASLLSLQKVADNAVILADDKLMRQRLTTEWLGSERLNAVRVLSVAHSDSLEVADYFQRQLGDGDKASAALQAQLANMPAQAAEHALVTKALTRQAAYRAARTEVMRQKDMGRTQQVEELVAARLTPAFDAYAAALQALLDYQRAAAQRLSADSHDTFITGRLVMAALGTAAVLIGIALAWALTRSIVEPLRAALDLAVRAAAGDLTAVLPHRRQDEIGQLLDALSNMTRRLARTVSGVREAALAIDAASAEVAQGNLDLSRRTEHQAATLQETAAALDKLTQIVRAHAGQAVRAEQLAQGAADTAAAGGPAVRAVVATMQDISNSAELIVDIIAAIDTIAFQTNILALNAAVEAARAGEQGRGFAVVAGEVRALAQRSAGAAKEIKGLITASVDAIRRGATQAEGAGATMTGMLDGARAVSELMKDLGNASRQQGRGIAQVNAAVTDLDRDTQRNAALVEEAAAAAAALRGQAAALRSLMGQFRLAAPEAADPATPLLTR</sequence>
<dbReference type="Gene3D" id="1.10.287.950">
    <property type="entry name" value="Methyl-accepting chemotaxis protein"/>
    <property type="match status" value="1"/>
</dbReference>
<dbReference type="PROSITE" id="PS50111">
    <property type="entry name" value="CHEMOTAXIS_TRANSDUC_2"/>
    <property type="match status" value="1"/>
</dbReference>
<keyword evidence="2" id="KW-0488">Methylation</keyword>
<reference evidence="8 9" key="3">
    <citation type="submission" date="2019-11" db="EMBL/GenBank/DDBJ databases">
        <title>Type strains purchased from KCTC, JCM and DSMZ.</title>
        <authorList>
            <person name="Lu H."/>
        </authorList>
    </citation>
    <scope>NUCLEOTIDE SEQUENCE [LARGE SCALE GENOMIC DNA]</scope>
    <source>
        <strain evidence="8 9">KCTC 52429</strain>
    </source>
</reference>
<dbReference type="GO" id="GO:0005886">
    <property type="term" value="C:plasma membrane"/>
    <property type="evidence" value="ECO:0007669"/>
    <property type="project" value="TreeGrafter"/>
</dbReference>
<comment type="subcellular location">
    <subcellularLocation>
        <location evidence="1">Membrane</location>
    </subcellularLocation>
</comment>
<dbReference type="Pfam" id="PF00015">
    <property type="entry name" value="MCPsignal"/>
    <property type="match status" value="1"/>
</dbReference>
<dbReference type="CDD" id="cd06225">
    <property type="entry name" value="HAMP"/>
    <property type="match status" value="1"/>
</dbReference>
<accession>A0A6I3T630</accession>
<dbReference type="SUPFAM" id="SSF58104">
    <property type="entry name" value="Methyl-accepting chemotaxis protein (MCP) signaling domain"/>
    <property type="match status" value="1"/>
</dbReference>